<dbReference type="Pfam" id="PF00378">
    <property type="entry name" value="ECH_1"/>
    <property type="match status" value="1"/>
</dbReference>
<dbReference type="Gene3D" id="3.90.226.10">
    <property type="entry name" value="2-enoyl-CoA Hydratase, Chain A, domain 1"/>
    <property type="match status" value="1"/>
</dbReference>
<dbReference type="InterPro" id="IPR001753">
    <property type="entry name" value="Enoyl-CoA_hydra/iso"/>
</dbReference>
<dbReference type="GO" id="GO:0003824">
    <property type="term" value="F:catalytic activity"/>
    <property type="evidence" value="ECO:0007669"/>
    <property type="project" value="InterPro"/>
</dbReference>
<keyword evidence="2" id="KW-0843">Virulence</keyword>
<dbReference type="PANTHER" id="PTHR11941">
    <property type="entry name" value="ENOYL-COA HYDRATASE-RELATED"/>
    <property type="match status" value="1"/>
</dbReference>
<dbReference type="InterPro" id="IPR018376">
    <property type="entry name" value="Enoyl-CoA_hyd/isom_CS"/>
</dbReference>
<proteinExistence type="inferred from homology"/>
<evidence type="ECO:0000313" key="5">
    <source>
        <dbReference type="Proteomes" id="UP000034182"/>
    </source>
</evidence>
<dbReference type="PANTHER" id="PTHR11941:SF158">
    <property type="entry name" value="ENOYL-COA HYDRATASE (AFU_ORTHOLOGUE AFUA_2G10650)"/>
    <property type="match status" value="1"/>
</dbReference>
<accession>A0A0G2GGN4</accession>
<reference evidence="4 5" key="2">
    <citation type="submission" date="2015-05" db="EMBL/GenBank/DDBJ databases">
        <title>Distinctive expansion of gene families associated with plant cell wall degradation and secondary metabolism in the genomes of grapevine trunk pathogens.</title>
        <authorList>
            <person name="Lawrence D.P."/>
            <person name="Travadon R."/>
            <person name="Rolshausen P.E."/>
            <person name="Baumgartner K."/>
        </authorList>
    </citation>
    <scope>NUCLEOTIDE SEQUENCE [LARGE SCALE GENOMIC DNA]</scope>
    <source>
        <strain evidence="4">DS831</strain>
    </source>
</reference>
<dbReference type="AlphaFoldDB" id="A0A0G2GGN4"/>
<evidence type="ECO:0000256" key="2">
    <source>
        <dbReference type="ARBA" id="ARBA00023026"/>
    </source>
</evidence>
<evidence type="ECO:0000256" key="1">
    <source>
        <dbReference type="ARBA" id="ARBA00005254"/>
    </source>
</evidence>
<evidence type="ECO:0000313" key="4">
    <source>
        <dbReference type="EMBL" id="KKY16150.1"/>
    </source>
</evidence>
<comment type="similarity">
    <text evidence="1 3">Belongs to the enoyl-CoA hydratase/isomerase family.</text>
</comment>
<gene>
    <name evidence="4" type="ORF">UCDDS831_g07242</name>
</gene>
<name>A0A0G2GGN4_9PEZI</name>
<dbReference type="InterPro" id="IPR029045">
    <property type="entry name" value="ClpP/crotonase-like_dom_sf"/>
</dbReference>
<dbReference type="GO" id="GO:0006635">
    <property type="term" value="P:fatty acid beta-oxidation"/>
    <property type="evidence" value="ECO:0007669"/>
    <property type="project" value="TreeGrafter"/>
</dbReference>
<comment type="caution">
    <text evidence="4">The sequence shown here is derived from an EMBL/GenBank/DDBJ whole genome shotgun (WGS) entry which is preliminary data.</text>
</comment>
<protein>
    <submittedName>
        <fullName evidence="4">Putative enoyl-hydratase</fullName>
    </submittedName>
</protein>
<dbReference type="GO" id="GO:0005739">
    <property type="term" value="C:mitochondrion"/>
    <property type="evidence" value="ECO:0007669"/>
    <property type="project" value="TreeGrafter"/>
</dbReference>
<dbReference type="PROSITE" id="PS00166">
    <property type="entry name" value="ENOYL_COA_HYDRATASE"/>
    <property type="match status" value="1"/>
</dbReference>
<dbReference type="CDD" id="cd06558">
    <property type="entry name" value="crotonase-like"/>
    <property type="match status" value="1"/>
</dbReference>
<dbReference type="SUPFAM" id="SSF52096">
    <property type="entry name" value="ClpP/crotonase"/>
    <property type="match status" value="1"/>
</dbReference>
<organism evidence="4 5">
    <name type="scientific">Diplodia seriata</name>
    <dbReference type="NCBI Taxonomy" id="420778"/>
    <lineage>
        <taxon>Eukaryota</taxon>
        <taxon>Fungi</taxon>
        <taxon>Dikarya</taxon>
        <taxon>Ascomycota</taxon>
        <taxon>Pezizomycotina</taxon>
        <taxon>Dothideomycetes</taxon>
        <taxon>Dothideomycetes incertae sedis</taxon>
        <taxon>Botryosphaeriales</taxon>
        <taxon>Botryosphaeriaceae</taxon>
        <taxon>Diplodia</taxon>
    </lineage>
</organism>
<evidence type="ECO:0000256" key="3">
    <source>
        <dbReference type="RuleBase" id="RU003707"/>
    </source>
</evidence>
<sequence length="174" mass="18358">MASTPSFSTQPPKTQYCILSFPAPYVLLVTLNRPKELNCINMAGHAELDQVWSWLDREPALRVGIITGAGRAFCAGADLKEWNQSNSSDTPRPPVAASGFGALSRRSGLKPVIAALNGLAYGGGCEMVINADMVVAAPAATLALPEVKRGVVALAGALPRLVTINESKKRLKTS</sequence>
<reference evidence="4 5" key="1">
    <citation type="submission" date="2015-03" db="EMBL/GenBank/DDBJ databases">
        <authorList>
            <person name="Morales-Cruz A."/>
            <person name="Amrine K.C."/>
            <person name="Cantu D."/>
        </authorList>
    </citation>
    <scope>NUCLEOTIDE SEQUENCE [LARGE SCALE GENOMIC DNA]</scope>
    <source>
        <strain evidence="4">DS831</strain>
    </source>
</reference>
<dbReference type="Proteomes" id="UP000034182">
    <property type="component" value="Unassembled WGS sequence"/>
</dbReference>
<dbReference type="EMBL" id="LAQI01000174">
    <property type="protein sequence ID" value="KKY16150.1"/>
    <property type="molecule type" value="Genomic_DNA"/>
</dbReference>